<dbReference type="EMBL" id="WKPR01000012">
    <property type="protein sequence ID" value="MSB20443.1"/>
    <property type="molecule type" value="Genomic_DNA"/>
</dbReference>
<dbReference type="Proteomes" id="UP000434475">
    <property type="component" value="Unassembled WGS sequence"/>
</dbReference>
<evidence type="ECO:0000256" key="1">
    <source>
        <dbReference type="SAM" id="MobiDB-lite"/>
    </source>
</evidence>
<dbReference type="Pfam" id="PF12687">
    <property type="entry name" value="DUF3801"/>
    <property type="match status" value="1"/>
</dbReference>
<name>A0A174NL83_FLAPL</name>
<protein>
    <submittedName>
        <fullName evidence="2">DUF3801 domain-containing protein</fullName>
    </submittedName>
</protein>
<evidence type="ECO:0000313" key="2">
    <source>
        <dbReference type="EMBL" id="MSB20443.1"/>
    </source>
</evidence>
<dbReference type="InterPro" id="IPR024234">
    <property type="entry name" value="DUF3801"/>
</dbReference>
<feature type="compositionally biased region" description="Basic and acidic residues" evidence="1">
    <location>
        <begin position="130"/>
        <end position="141"/>
    </location>
</feature>
<dbReference type="RefSeq" id="WP_055270273.1">
    <property type="nucleotide sequence ID" value="NZ_JAJCIK010000020.1"/>
</dbReference>
<gene>
    <name evidence="2" type="ORF">GKE97_13060</name>
</gene>
<sequence length="205" mass="22042">MDVSGEVADLMLKESIEATEKTVRLTASGIKNVAALLIALAKSDRQIIGKTSVKKLTKDPAPAVVLPLKSEDIGRFSKLAKQYGVTYIIARPKGKDGGDVDIISNQNYAPQLNALYQAMGYPLPEQQTQAKEDASKEDNAKKAGPRVPQKKSSPERGNGSKVQTRTPEPAQPEGKPSVRGRLAALQAASKGMEKSAPVKQKEHTR</sequence>
<organism evidence="2 3">
    <name type="scientific">Flavonifractor plautii</name>
    <name type="common">Fusobacterium plautii</name>
    <dbReference type="NCBI Taxonomy" id="292800"/>
    <lineage>
        <taxon>Bacteria</taxon>
        <taxon>Bacillati</taxon>
        <taxon>Bacillota</taxon>
        <taxon>Clostridia</taxon>
        <taxon>Eubacteriales</taxon>
        <taxon>Oscillospiraceae</taxon>
        <taxon>Flavonifractor</taxon>
    </lineage>
</organism>
<evidence type="ECO:0000313" key="3">
    <source>
        <dbReference type="Proteomes" id="UP000434475"/>
    </source>
</evidence>
<reference evidence="2 3" key="1">
    <citation type="journal article" date="2019" name="Nat. Med.">
        <title>A library of human gut bacterial isolates paired with longitudinal multiomics data enables mechanistic microbiome research.</title>
        <authorList>
            <person name="Poyet M."/>
            <person name="Groussin M."/>
            <person name="Gibbons S.M."/>
            <person name="Avila-Pacheco J."/>
            <person name="Jiang X."/>
            <person name="Kearney S.M."/>
            <person name="Perrotta A.R."/>
            <person name="Berdy B."/>
            <person name="Zhao S."/>
            <person name="Lieberman T.D."/>
            <person name="Swanson P.K."/>
            <person name="Smith M."/>
            <person name="Roesemann S."/>
            <person name="Alexander J.E."/>
            <person name="Rich S.A."/>
            <person name="Livny J."/>
            <person name="Vlamakis H."/>
            <person name="Clish C."/>
            <person name="Bullock K."/>
            <person name="Deik A."/>
            <person name="Scott J."/>
            <person name="Pierce K.A."/>
            <person name="Xavier R.J."/>
            <person name="Alm E.J."/>
        </authorList>
    </citation>
    <scope>NUCLEOTIDE SEQUENCE [LARGE SCALE GENOMIC DNA]</scope>
    <source>
        <strain evidence="2 3">BIOML-A2</strain>
    </source>
</reference>
<dbReference type="AlphaFoldDB" id="A0A174NL83"/>
<feature type="region of interest" description="Disordered" evidence="1">
    <location>
        <begin position="126"/>
        <end position="205"/>
    </location>
</feature>
<accession>A0A174NL83</accession>
<comment type="caution">
    <text evidence="2">The sequence shown here is derived from an EMBL/GenBank/DDBJ whole genome shotgun (WGS) entry which is preliminary data.</text>
</comment>
<proteinExistence type="predicted"/>